<feature type="active site" evidence="7">
    <location>
        <position position="70"/>
    </location>
</feature>
<dbReference type="Gene3D" id="2.40.70.10">
    <property type="entry name" value="Acid Proteases"/>
    <property type="match status" value="2"/>
</dbReference>
<evidence type="ECO:0000313" key="10">
    <source>
        <dbReference type="EMBL" id="USP82892.1"/>
    </source>
</evidence>
<dbReference type="GO" id="GO:0004190">
    <property type="term" value="F:aspartic-type endopeptidase activity"/>
    <property type="evidence" value="ECO:0007669"/>
    <property type="project" value="UniProtKB-KW"/>
</dbReference>
<sequence length="432" mass="46249">MLPTIGLVCDTAIFKMLSLALLAAVAIPAVATELPAGVISVPLVRDYGLTAYFAEIQVGTPPQKTYLLVDTGSPYYSFLDPRNPVCATQSCKTFGTFDNTTSSYVLFCLIDPQIQTKTNRVCCRTCHDEGPGFYDHLSVLGNGDYLNDTIVLGNVTLKNMYFGYTSQYVKPVNVVGNVSTILGLSLDCQFGGPTCTYKGAVLLPELKNASYIDAMSTSLYLGPDEVDVKNAQVLIGRAYDKAKVDGELFTVNMVDPHDLDLANGQTNSVNVSAIEVVLDGGNHTVETYGDKDVGVPVLLDSGIAAWYMTTTIFAAVYHGLGGQGDVPGGTRYVPIDCTYRNANHTRSYISVAFGTAGTVKIPLSSLVSQFADGTCGAFIQARGDKLSTMGDPFLRGVYSIFDQENFTVTLGRVKHTDVEEIVPIPAGGFKAS</sequence>
<keyword evidence="4" id="KW-0064">Aspartyl protease</keyword>
<evidence type="ECO:0000256" key="5">
    <source>
        <dbReference type="ARBA" id="ARBA00022801"/>
    </source>
</evidence>
<dbReference type="PANTHER" id="PTHR47965:SF12">
    <property type="entry name" value="ASPARTIC PROTEINASE 3-RELATED"/>
    <property type="match status" value="1"/>
</dbReference>
<dbReference type="Pfam" id="PF00026">
    <property type="entry name" value="Asp"/>
    <property type="match status" value="2"/>
</dbReference>
<dbReference type="SUPFAM" id="SSF50630">
    <property type="entry name" value="Acid proteases"/>
    <property type="match status" value="1"/>
</dbReference>
<feature type="domain" description="Peptidase A1" evidence="9">
    <location>
        <begin position="52"/>
        <end position="411"/>
    </location>
</feature>
<feature type="signal peptide" evidence="8">
    <location>
        <begin position="1"/>
        <end position="31"/>
    </location>
</feature>
<evidence type="ECO:0000313" key="11">
    <source>
        <dbReference type="Proteomes" id="UP001056012"/>
    </source>
</evidence>
<dbReference type="AlphaFoldDB" id="A0A9Q8ZJ37"/>
<name>A0A9Q8ZJ37_CURCL</name>
<dbReference type="PROSITE" id="PS51767">
    <property type="entry name" value="PEPTIDASE_A1"/>
    <property type="match status" value="1"/>
</dbReference>
<dbReference type="GO" id="GO:0009277">
    <property type="term" value="C:fungal-type cell wall"/>
    <property type="evidence" value="ECO:0007669"/>
    <property type="project" value="TreeGrafter"/>
</dbReference>
<dbReference type="InterPro" id="IPR021109">
    <property type="entry name" value="Peptidase_aspartic_dom_sf"/>
</dbReference>
<evidence type="ECO:0000256" key="2">
    <source>
        <dbReference type="ARBA" id="ARBA00022670"/>
    </source>
</evidence>
<evidence type="ECO:0000256" key="7">
    <source>
        <dbReference type="PIRSR" id="PIRSR601461-1"/>
    </source>
</evidence>
<keyword evidence="2" id="KW-0645">Protease</keyword>
<dbReference type="GO" id="GO:0031505">
    <property type="term" value="P:fungal-type cell wall organization"/>
    <property type="evidence" value="ECO:0007669"/>
    <property type="project" value="TreeGrafter"/>
</dbReference>
<protein>
    <recommendedName>
        <fullName evidence="9">Peptidase A1 domain-containing protein</fullName>
    </recommendedName>
</protein>
<keyword evidence="11" id="KW-1185">Reference proteome</keyword>
<dbReference type="GO" id="GO:0005576">
    <property type="term" value="C:extracellular region"/>
    <property type="evidence" value="ECO:0007669"/>
    <property type="project" value="TreeGrafter"/>
</dbReference>
<dbReference type="OrthoDB" id="771136at2759"/>
<reference evidence="10" key="1">
    <citation type="submission" date="2021-12" db="EMBL/GenBank/DDBJ databases">
        <title>Curvularia clavata genome.</title>
        <authorList>
            <person name="Cao Y."/>
        </authorList>
    </citation>
    <scope>NUCLEOTIDE SEQUENCE</scope>
    <source>
        <strain evidence="10">Yc1106</strain>
    </source>
</reference>
<keyword evidence="5" id="KW-0378">Hydrolase</keyword>
<feature type="chain" id="PRO_5040356653" description="Peptidase A1 domain-containing protein" evidence="8">
    <location>
        <begin position="32"/>
        <end position="432"/>
    </location>
</feature>
<dbReference type="VEuPathDB" id="FungiDB:yc1106_10166"/>
<evidence type="ECO:0000256" key="6">
    <source>
        <dbReference type="ARBA" id="ARBA00023145"/>
    </source>
</evidence>
<proteinExistence type="inferred from homology"/>
<dbReference type="PRINTS" id="PR00792">
    <property type="entry name" value="PEPSIN"/>
</dbReference>
<accession>A0A9Q8ZJ37</accession>
<dbReference type="PANTHER" id="PTHR47965">
    <property type="entry name" value="ASPARTYL PROTEASE-RELATED"/>
    <property type="match status" value="1"/>
</dbReference>
<keyword evidence="3 8" id="KW-0732">Signal</keyword>
<evidence type="ECO:0000256" key="8">
    <source>
        <dbReference type="SAM" id="SignalP"/>
    </source>
</evidence>
<gene>
    <name evidence="10" type="ORF">yc1106_10166</name>
</gene>
<keyword evidence="6" id="KW-0865">Zymogen</keyword>
<dbReference type="InterPro" id="IPR033121">
    <property type="entry name" value="PEPTIDASE_A1"/>
</dbReference>
<organism evidence="10 11">
    <name type="scientific">Curvularia clavata</name>
    <dbReference type="NCBI Taxonomy" id="95742"/>
    <lineage>
        <taxon>Eukaryota</taxon>
        <taxon>Fungi</taxon>
        <taxon>Dikarya</taxon>
        <taxon>Ascomycota</taxon>
        <taxon>Pezizomycotina</taxon>
        <taxon>Dothideomycetes</taxon>
        <taxon>Pleosporomycetidae</taxon>
        <taxon>Pleosporales</taxon>
        <taxon>Pleosporineae</taxon>
        <taxon>Pleosporaceae</taxon>
        <taxon>Curvularia</taxon>
    </lineage>
</organism>
<dbReference type="GO" id="GO:0006508">
    <property type="term" value="P:proteolysis"/>
    <property type="evidence" value="ECO:0007669"/>
    <property type="project" value="UniProtKB-KW"/>
</dbReference>
<comment type="similarity">
    <text evidence="1">Belongs to the peptidase A1 family.</text>
</comment>
<evidence type="ECO:0000256" key="1">
    <source>
        <dbReference type="ARBA" id="ARBA00007447"/>
    </source>
</evidence>
<dbReference type="Proteomes" id="UP001056012">
    <property type="component" value="Chromosome 8"/>
</dbReference>
<dbReference type="InterPro" id="IPR001461">
    <property type="entry name" value="Aspartic_peptidase_A1"/>
</dbReference>
<evidence type="ECO:0000256" key="4">
    <source>
        <dbReference type="ARBA" id="ARBA00022750"/>
    </source>
</evidence>
<evidence type="ECO:0000259" key="9">
    <source>
        <dbReference type="PROSITE" id="PS51767"/>
    </source>
</evidence>
<feature type="active site" evidence="7">
    <location>
        <position position="300"/>
    </location>
</feature>
<evidence type="ECO:0000256" key="3">
    <source>
        <dbReference type="ARBA" id="ARBA00022729"/>
    </source>
</evidence>
<dbReference type="EMBL" id="CP089281">
    <property type="protein sequence ID" value="USP82892.1"/>
    <property type="molecule type" value="Genomic_DNA"/>
</dbReference>